<organism evidence="12 13">
    <name type="scientific">Thiovibrio frasassiensis</name>
    <dbReference type="NCBI Taxonomy" id="2984131"/>
    <lineage>
        <taxon>Bacteria</taxon>
        <taxon>Pseudomonadati</taxon>
        <taxon>Thermodesulfobacteriota</taxon>
        <taxon>Desulfobulbia</taxon>
        <taxon>Desulfobulbales</taxon>
        <taxon>Thiovibrionaceae</taxon>
        <taxon>Thiovibrio</taxon>
    </lineage>
</organism>
<dbReference type="PROSITE" id="PS00156">
    <property type="entry name" value="OMPDECASE"/>
    <property type="match status" value="1"/>
</dbReference>
<feature type="binding site" evidence="7 9">
    <location>
        <position position="37"/>
    </location>
    <ligand>
        <name>substrate</name>
    </ligand>
</feature>
<dbReference type="PANTHER" id="PTHR32119:SF2">
    <property type="entry name" value="OROTIDINE 5'-PHOSPHATE DECARBOXYLASE"/>
    <property type="match status" value="1"/>
</dbReference>
<gene>
    <name evidence="7 12" type="primary">pyrF</name>
    <name evidence="12" type="ORF">OLX77_07485</name>
</gene>
<sequence>MKDIPLKERIILALDVETSEQAKELVKKTESHLGFYKVGLQLFMADWFQTVDWLVDRGHKVMLDLKFFDIPETVKLAVAQLRKHGVSLATVHGNDAIIRAALEEKGEIKLLAVTVLTSFGEEDLRAMGMTQSIEDLVYFRAKRALELGCDGVVSSGLEAARLRGGLGDRLLLVTPGIRPGANVLDSGDDQTRIMTAGRAITSGADQVVVGRPISRAADPIAVIEAMQQEIARVFQ</sequence>
<evidence type="ECO:0000313" key="13">
    <source>
        <dbReference type="Proteomes" id="UP001154240"/>
    </source>
</evidence>
<comment type="subunit">
    <text evidence="7">Homodimer.</text>
</comment>
<keyword evidence="4 7" id="KW-0665">Pyrimidine biosynthesis</keyword>
<evidence type="ECO:0000256" key="3">
    <source>
        <dbReference type="ARBA" id="ARBA00022793"/>
    </source>
</evidence>
<dbReference type="Pfam" id="PF00215">
    <property type="entry name" value="OMPdecase"/>
    <property type="match status" value="1"/>
</dbReference>
<dbReference type="GO" id="GO:0044205">
    <property type="term" value="P:'de novo' UMP biosynthetic process"/>
    <property type="evidence" value="ECO:0007669"/>
    <property type="project" value="UniProtKB-UniRule"/>
</dbReference>
<proteinExistence type="inferred from homology"/>
<comment type="caution">
    <text evidence="12">The sequence shown here is derived from an EMBL/GenBank/DDBJ whole genome shotgun (WGS) entry which is preliminary data.</text>
</comment>
<feature type="active site" description="For OMPdecase activity" evidence="8">
    <location>
        <position position="64"/>
    </location>
</feature>
<feature type="domain" description="Orotidine 5'-phosphate decarboxylase" evidence="11">
    <location>
        <begin position="9"/>
        <end position="226"/>
    </location>
</feature>
<dbReference type="HAMAP" id="MF_01200_B">
    <property type="entry name" value="OMPdecase_type1_B"/>
    <property type="match status" value="1"/>
</dbReference>
<feature type="active site" description="For OMPdecase activity" evidence="8">
    <location>
        <position position="69"/>
    </location>
</feature>
<feature type="active site" description="Proton donor" evidence="7">
    <location>
        <position position="66"/>
    </location>
</feature>
<accession>A0A9X4MGK2</accession>
<feature type="binding site" evidence="7 9">
    <location>
        <position position="117"/>
    </location>
    <ligand>
        <name>substrate</name>
    </ligand>
</feature>
<feature type="binding site" evidence="7 9">
    <location>
        <position position="190"/>
    </location>
    <ligand>
        <name>substrate</name>
    </ligand>
</feature>
<feature type="binding site" evidence="7 9">
    <location>
        <position position="210"/>
    </location>
    <ligand>
        <name>substrate</name>
    </ligand>
</feature>
<dbReference type="Proteomes" id="UP001154240">
    <property type="component" value="Unassembled WGS sequence"/>
</dbReference>
<evidence type="ECO:0000256" key="8">
    <source>
        <dbReference type="PIRSR" id="PIRSR614732-1"/>
    </source>
</evidence>
<reference evidence="12" key="1">
    <citation type="journal article" date="2022" name="bioRxiv">
        <title>Thiovibrio frasassiensisgen. nov., sp. nov., an autotrophic, elemental sulfur disproportionating bacterium isolated from sulfidic karst sediment, and proposal of Thiovibrionaceae fam. nov.</title>
        <authorList>
            <person name="Aronson H."/>
            <person name="Thomas C."/>
            <person name="Bhattacharyya M."/>
            <person name="Eckstein S."/>
            <person name="Jensen S."/>
            <person name="Barco R."/>
            <person name="Macalady J."/>
            <person name="Amend J."/>
        </authorList>
    </citation>
    <scope>NUCLEOTIDE SEQUENCE</scope>
    <source>
        <strain evidence="12">RS19-109</strain>
    </source>
</reference>
<comment type="function">
    <text evidence="1 7">Catalyzes the decarboxylation of orotidine 5'-monophosphate (OMP) to uridine 5'-monophosphate (UMP).</text>
</comment>
<evidence type="ECO:0000256" key="5">
    <source>
        <dbReference type="ARBA" id="ARBA00023239"/>
    </source>
</evidence>
<dbReference type="NCBIfam" id="TIGR01740">
    <property type="entry name" value="pyrF"/>
    <property type="match status" value="1"/>
</dbReference>
<evidence type="ECO:0000256" key="1">
    <source>
        <dbReference type="ARBA" id="ARBA00002356"/>
    </source>
</evidence>
<evidence type="ECO:0000256" key="10">
    <source>
        <dbReference type="RuleBase" id="RU000512"/>
    </source>
</evidence>
<comment type="catalytic activity">
    <reaction evidence="6 7 10">
        <text>orotidine 5'-phosphate + H(+) = UMP + CO2</text>
        <dbReference type="Rhea" id="RHEA:11596"/>
        <dbReference type="ChEBI" id="CHEBI:15378"/>
        <dbReference type="ChEBI" id="CHEBI:16526"/>
        <dbReference type="ChEBI" id="CHEBI:57538"/>
        <dbReference type="ChEBI" id="CHEBI:57865"/>
        <dbReference type="EC" id="4.1.1.23"/>
    </reaction>
</comment>
<dbReference type="SUPFAM" id="SSF51366">
    <property type="entry name" value="Ribulose-phoshate binding barrel"/>
    <property type="match status" value="1"/>
</dbReference>
<dbReference type="Gene3D" id="3.20.20.70">
    <property type="entry name" value="Aldolase class I"/>
    <property type="match status" value="1"/>
</dbReference>
<dbReference type="AlphaFoldDB" id="A0A9X4MGK2"/>
<keyword evidence="5 7" id="KW-0456">Lyase</keyword>
<dbReference type="InterPro" id="IPR001754">
    <property type="entry name" value="OMPdeCOase_dom"/>
</dbReference>
<dbReference type="InterPro" id="IPR018089">
    <property type="entry name" value="OMPdecase_AS"/>
</dbReference>
<dbReference type="GO" id="GO:0004590">
    <property type="term" value="F:orotidine-5'-phosphate decarboxylase activity"/>
    <property type="evidence" value="ECO:0007669"/>
    <property type="project" value="UniProtKB-UniRule"/>
</dbReference>
<evidence type="ECO:0000256" key="7">
    <source>
        <dbReference type="HAMAP-Rule" id="MF_01200"/>
    </source>
</evidence>
<dbReference type="InterPro" id="IPR011060">
    <property type="entry name" value="RibuloseP-bd_barrel"/>
</dbReference>
<evidence type="ECO:0000256" key="6">
    <source>
        <dbReference type="ARBA" id="ARBA00049157"/>
    </source>
</evidence>
<feature type="binding site" evidence="7 9">
    <location>
        <position position="178"/>
    </location>
    <ligand>
        <name>substrate</name>
    </ligand>
</feature>
<evidence type="ECO:0000256" key="2">
    <source>
        <dbReference type="ARBA" id="ARBA00004861"/>
    </source>
</evidence>
<dbReference type="InterPro" id="IPR047596">
    <property type="entry name" value="OMPdecase_bac"/>
</dbReference>
<keyword evidence="3 7" id="KW-0210">Decarboxylase</keyword>
<dbReference type="PANTHER" id="PTHR32119">
    <property type="entry name" value="OROTIDINE 5'-PHOSPHATE DECARBOXYLASE"/>
    <property type="match status" value="1"/>
</dbReference>
<evidence type="ECO:0000256" key="4">
    <source>
        <dbReference type="ARBA" id="ARBA00022975"/>
    </source>
</evidence>
<evidence type="ECO:0000313" key="12">
    <source>
        <dbReference type="EMBL" id="MDG4475998.1"/>
    </source>
</evidence>
<feature type="binding site" evidence="7 9">
    <location>
        <position position="211"/>
    </location>
    <ligand>
        <name>substrate</name>
    </ligand>
</feature>
<keyword evidence="13" id="KW-1185">Reference proteome</keyword>
<dbReference type="NCBIfam" id="NF001273">
    <property type="entry name" value="PRK00230.1"/>
    <property type="match status" value="1"/>
</dbReference>
<name>A0A9X4MGK2_9BACT</name>
<dbReference type="EC" id="4.1.1.23" evidence="7"/>
<protein>
    <recommendedName>
        <fullName evidence="7">Orotidine 5'-phosphate decarboxylase</fullName>
        <ecNumber evidence="7">4.1.1.23</ecNumber>
    </recommendedName>
    <alternativeName>
        <fullName evidence="7">OMP decarboxylase</fullName>
        <shortName evidence="7">OMPDCase</shortName>
        <shortName evidence="7">OMPdecase</shortName>
    </alternativeName>
</protein>
<comment type="similarity">
    <text evidence="7">Belongs to the OMP decarboxylase family. Type 1 subfamily.</text>
</comment>
<dbReference type="GO" id="GO:0005829">
    <property type="term" value="C:cytosol"/>
    <property type="evidence" value="ECO:0007669"/>
    <property type="project" value="TreeGrafter"/>
</dbReference>
<feature type="active site" description="For OMPdecase activity" evidence="8">
    <location>
        <position position="66"/>
    </location>
</feature>
<reference evidence="12" key="2">
    <citation type="submission" date="2022-10" db="EMBL/GenBank/DDBJ databases">
        <authorList>
            <person name="Aronson H.S."/>
        </authorList>
    </citation>
    <scope>NUCLEOTIDE SEQUENCE</scope>
    <source>
        <strain evidence="12">RS19-109</strain>
    </source>
</reference>
<evidence type="ECO:0000256" key="9">
    <source>
        <dbReference type="PIRSR" id="PIRSR614732-2"/>
    </source>
</evidence>
<dbReference type="SMART" id="SM00934">
    <property type="entry name" value="OMPdecase"/>
    <property type="match status" value="1"/>
</dbReference>
<dbReference type="CDD" id="cd04725">
    <property type="entry name" value="OMP_decarboxylase_like"/>
    <property type="match status" value="1"/>
</dbReference>
<evidence type="ECO:0000259" key="11">
    <source>
        <dbReference type="SMART" id="SM00934"/>
    </source>
</evidence>
<feature type="binding site" evidence="7 9">
    <location>
        <position position="15"/>
    </location>
    <ligand>
        <name>substrate</name>
    </ligand>
</feature>
<dbReference type="GO" id="GO:0006207">
    <property type="term" value="P:'de novo' pyrimidine nucleobase biosynthetic process"/>
    <property type="evidence" value="ECO:0007669"/>
    <property type="project" value="InterPro"/>
</dbReference>
<dbReference type="InterPro" id="IPR013785">
    <property type="entry name" value="Aldolase_TIM"/>
</dbReference>
<dbReference type="InterPro" id="IPR014732">
    <property type="entry name" value="OMPdecase"/>
</dbReference>
<feature type="binding site" evidence="7">
    <location>
        <begin position="64"/>
        <end position="73"/>
    </location>
    <ligand>
        <name>substrate</name>
    </ligand>
</feature>
<dbReference type="EMBL" id="JAPHEH010000001">
    <property type="protein sequence ID" value="MDG4475998.1"/>
    <property type="molecule type" value="Genomic_DNA"/>
</dbReference>
<comment type="pathway">
    <text evidence="2 7 10">Pyrimidine metabolism; UMP biosynthesis via de novo pathway; UMP from orotate: step 2/2.</text>
</comment>
<dbReference type="RefSeq" id="WP_307632968.1">
    <property type="nucleotide sequence ID" value="NZ_JAPHEH010000001.1"/>
</dbReference>